<evidence type="ECO:0000313" key="10">
    <source>
        <dbReference type="Proteomes" id="UP000465866"/>
    </source>
</evidence>
<evidence type="ECO:0000256" key="4">
    <source>
        <dbReference type="ARBA" id="ARBA00022691"/>
    </source>
</evidence>
<feature type="binding site" evidence="7">
    <location>
        <begin position="117"/>
        <end position="122"/>
    </location>
    <ligand>
        <name>S-adenosyl-L-methionine</name>
        <dbReference type="ChEBI" id="CHEBI:59789"/>
    </ligand>
</feature>
<dbReference type="PANTHER" id="PTHR43667">
    <property type="entry name" value="CYCLOPROPANE-FATTY-ACYL-PHOSPHOLIPID SYNTHASE"/>
    <property type="match status" value="1"/>
</dbReference>
<dbReference type="Pfam" id="PF02353">
    <property type="entry name" value="CMAS"/>
    <property type="match status" value="1"/>
</dbReference>
<dbReference type="GO" id="GO:0032259">
    <property type="term" value="P:methylation"/>
    <property type="evidence" value="ECO:0007669"/>
    <property type="project" value="UniProtKB-KW"/>
</dbReference>
<keyword evidence="10" id="KW-1185">Reference proteome</keyword>
<name>A0A7I7KYY7_9MYCO</name>
<dbReference type="PANTHER" id="PTHR43667:SF1">
    <property type="entry name" value="CYCLOPROPANE-FATTY-ACYL-PHOSPHOLIPID SYNTHASE"/>
    <property type="match status" value="1"/>
</dbReference>
<proteinExistence type="inferred from homology"/>
<comment type="similarity">
    <text evidence="1">Belongs to the CFA/CMAS family.</text>
</comment>
<dbReference type="InterPro" id="IPR047672">
    <property type="entry name" value="CMAS_actinobact"/>
</dbReference>
<dbReference type="InterPro" id="IPR003333">
    <property type="entry name" value="CMAS"/>
</dbReference>
<feature type="region of interest" description="Disordered" evidence="8">
    <location>
        <begin position="1"/>
        <end position="27"/>
    </location>
</feature>
<dbReference type="Gene3D" id="3.40.50.150">
    <property type="entry name" value="Vaccinia Virus protein VP39"/>
    <property type="match status" value="1"/>
</dbReference>
<keyword evidence="5" id="KW-0443">Lipid metabolism</keyword>
<dbReference type="RefSeq" id="WP_163777814.1">
    <property type="nucleotide sequence ID" value="NZ_AP022569.1"/>
</dbReference>
<evidence type="ECO:0000256" key="8">
    <source>
        <dbReference type="SAM" id="MobiDB-lite"/>
    </source>
</evidence>
<feature type="binding site" evidence="7">
    <location>
        <begin position="56"/>
        <end position="57"/>
    </location>
    <ligand>
        <name>S-adenosyl-L-methionine</name>
        <dbReference type="ChEBI" id="CHEBI:59789"/>
    </ligand>
</feature>
<dbReference type="InterPro" id="IPR050723">
    <property type="entry name" value="CFA/CMAS"/>
</dbReference>
<protein>
    <submittedName>
        <fullName evidence="9">Cyclopropane-fatty-acyl-phospholipid synthase</fullName>
    </submittedName>
</protein>
<evidence type="ECO:0000256" key="7">
    <source>
        <dbReference type="PIRSR" id="PIRSR003085-2"/>
    </source>
</evidence>
<dbReference type="NCBIfam" id="NF040660">
    <property type="entry name" value="mycolic_MTase"/>
    <property type="match status" value="1"/>
</dbReference>
<dbReference type="EMBL" id="AP022569">
    <property type="protein sequence ID" value="BBX47290.1"/>
    <property type="molecule type" value="Genomic_DNA"/>
</dbReference>
<evidence type="ECO:0000256" key="3">
    <source>
        <dbReference type="ARBA" id="ARBA00022679"/>
    </source>
</evidence>
<evidence type="ECO:0000256" key="2">
    <source>
        <dbReference type="ARBA" id="ARBA00022603"/>
    </source>
</evidence>
<keyword evidence="3" id="KW-0808">Transferase</keyword>
<evidence type="ECO:0000256" key="1">
    <source>
        <dbReference type="ARBA" id="ARBA00010815"/>
    </source>
</evidence>
<dbReference type="PIRSF" id="PIRSF003085">
    <property type="entry name" value="CMAS"/>
    <property type="match status" value="1"/>
</dbReference>
<reference evidence="9 10" key="1">
    <citation type="journal article" date="2019" name="Emerg. Microbes Infect.">
        <title>Comprehensive subspecies identification of 175 nontuberculous mycobacteria species based on 7547 genomic profiles.</title>
        <authorList>
            <person name="Matsumoto Y."/>
            <person name="Kinjo T."/>
            <person name="Motooka D."/>
            <person name="Nabeya D."/>
            <person name="Jung N."/>
            <person name="Uechi K."/>
            <person name="Horii T."/>
            <person name="Iida T."/>
            <person name="Fujita J."/>
            <person name="Nakamura S."/>
        </authorList>
    </citation>
    <scope>NUCLEOTIDE SEQUENCE [LARGE SCALE GENOMIC DNA]</scope>
    <source>
        <strain evidence="9 10">JCM 12404</strain>
    </source>
</reference>
<dbReference type="GO" id="GO:0008610">
    <property type="term" value="P:lipid biosynthetic process"/>
    <property type="evidence" value="ECO:0007669"/>
    <property type="project" value="InterPro"/>
</dbReference>
<gene>
    <name evidence="9" type="ORF">MCOO_33050</name>
</gene>
<dbReference type="FunFam" id="3.40.50.150:FF:000115">
    <property type="entry name" value="Cyclopropane mycolic acid synthase 1"/>
    <property type="match status" value="1"/>
</dbReference>
<feature type="binding site" evidence="7">
    <location>
        <begin position="91"/>
        <end position="99"/>
    </location>
    <ligand>
        <name>S-adenosyl-L-methionine</name>
        <dbReference type="ChEBI" id="CHEBI:59789"/>
    </ligand>
</feature>
<feature type="compositionally biased region" description="Low complexity" evidence="8">
    <location>
        <begin position="1"/>
        <end position="15"/>
    </location>
</feature>
<feature type="active site" evidence="6">
    <location>
        <position position="293"/>
    </location>
</feature>
<sequence length="314" mass="35906">MSNTSGATPTSTPTAESKWLSKSAAQTRGSDKKEVQFHYDISNDFFRLWQDPSQTYSCAYFERDDMTLEEAQRAKVDLSLGKLGLKPGMTLLDIGCGWGSTIMRAVEKYDVNVIGLTLSENQKQHIEDHWFANSTSKRNMEVRLQPWEEFDEPVDRVVSIGAFEHFGFNKYDDYFKKTFNLMPEDGVMMLHTIIIPSDEEIKERQLPLKMSTVRFIKFIMDEIYPGGRLPLAAQVEDAAVKAGYSVTLKQKLRPHYARTLDTWASNLESKKDEAIAVTSEEIYERFLRYLTGCADLFRDGYTDVCQFTCEKAPA</sequence>
<evidence type="ECO:0000256" key="5">
    <source>
        <dbReference type="ARBA" id="ARBA00023098"/>
    </source>
</evidence>
<evidence type="ECO:0000313" key="9">
    <source>
        <dbReference type="EMBL" id="BBX47290.1"/>
    </source>
</evidence>
<dbReference type="KEGG" id="mcoo:MCOO_33050"/>
<organism evidence="9 10">
    <name type="scientific">Mycobacterium cookii</name>
    <dbReference type="NCBI Taxonomy" id="1775"/>
    <lineage>
        <taxon>Bacteria</taxon>
        <taxon>Bacillati</taxon>
        <taxon>Actinomycetota</taxon>
        <taxon>Actinomycetes</taxon>
        <taxon>Mycobacteriales</taxon>
        <taxon>Mycobacteriaceae</taxon>
        <taxon>Mycobacterium</taxon>
    </lineage>
</organism>
<dbReference type="GO" id="GO:0008168">
    <property type="term" value="F:methyltransferase activity"/>
    <property type="evidence" value="ECO:0007669"/>
    <property type="project" value="UniProtKB-KW"/>
</dbReference>
<dbReference type="InterPro" id="IPR029063">
    <property type="entry name" value="SAM-dependent_MTases_sf"/>
</dbReference>
<dbReference type="AlphaFoldDB" id="A0A7I7KYY7"/>
<dbReference type="CDD" id="cd02440">
    <property type="entry name" value="AdoMet_MTases"/>
    <property type="match status" value="1"/>
</dbReference>
<accession>A0A7I7KYY7</accession>
<dbReference type="Proteomes" id="UP000465866">
    <property type="component" value="Chromosome"/>
</dbReference>
<keyword evidence="2" id="KW-0489">Methyltransferase</keyword>
<feature type="binding site" evidence="7">
    <location>
        <begin position="147"/>
        <end position="148"/>
    </location>
    <ligand>
        <name>S-adenosyl-L-methionine</name>
        <dbReference type="ChEBI" id="CHEBI:59789"/>
    </ligand>
</feature>
<keyword evidence="4" id="KW-0949">S-adenosyl-L-methionine</keyword>
<evidence type="ECO:0000256" key="6">
    <source>
        <dbReference type="PIRSR" id="PIRSR003085-1"/>
    </source>
</evidence>
<dbReference type="SUPFAM" id="SSF53335">
    <property type="entry name" value="S-adenosyl-L-methionine-dependent methyltransferases"/>
    <property type="match status" value="1"/>
</dbReference>